<dbReference type="Proteomes" id="UP001060085">
    <property type="component" value="Linkage Group LG04"/>
</dbReference>
<dbReference type="EMBL" id="CM044704">
    <property type="protein sequence ID" value="KAI5665776.1"/>
    <property type="molecule type" value="Genomic_DNA"/>
</dbReference>
<sequence>MAVTLPPTLSLSVQLCSDAGRKGVVVSASVDTKQRLSYNPHRTYPPKSSKEPTKLLQPLTQPRLVDENERTYMGLERWLPSAPKVEKPRSVFNAASLAYIGDCIYEQLYARRHFLFPPLSIEEYNDRVMAVVRCEAQVRDDFDELLLGSSDAMLKKLINDDYLTNQERDVLRWGKNVGSAKTKTKKRAGVAVYNRASSLETLLGYLYLTNVQRLEDIMLKLGFSTGVSSQSVLEETADKKLVNSFKLFKLIGLPFDLWVLFLLCVPCPLPTGQSVRLGSDQPIAKLAQKLKKTPTTIRIIKSNPVPKFNFKHLEFNSCSNIGCPELDVRKVGEFSARNEFLGRPSLHSVKSQVNINAVCPKSFASVAEAVAVSSTDVEEDVSVADEVQELLTEMKREVAKQRNAGWQRRHKMAHGMGRKKFIALRRRQMKVETEAWEQAAKEYKELLNDMCEQKLAPNLPYIKSLFLGWYEPLSNKIAEEQESFRQGKNKSGYRKYLLELPAEMMAVITMHKLVGLLMTGAEHGAARVVQAACLIGDAVEQEVIYANSVGILAIGQVRIHKFLEKTKKQKADKNNKTEGNITPVTQEQEKLRQTVTNLMKKQKLRAVQQIVKAQDDSKPWGPEAKAKVGSRLIELLLQTAYIQPPADQLPDGPPDIRPAFTHAFRTVVKETKSSSRRFGVIQCDPLVLQGLERTNSLALTKENVYEQARHMVIPYMPMLVPPVNWTGYSSFFPYWYDKGAHLYLPSYVMRTHGAKQQRDTIKRTPAKQLKQVFEALNTLGSTKWRINKRVLSVIDKIWADGGRLADLVDRNDIPLPGQPDTEDEAVLKKWKWKIKNVKKENSERHSQRCDIELKLSVARKMKDEEGFFYPHNVDFRGRAYPMHPHLNHLGSDVCRGILEFAEGRPLGKSGLCWLKIHLANLFANGVDKLSHEARLAFTENHLDDIFDSADRPLEGKRWWLKAEDPFQCLAVCINLSEALRSSSPETTISHIPVHQDGSCNGLQHYAALGRDKLGAAAVNLVAGEKPADVYSGIAARVLEIMKSDAQKDPAVYPDALRAKILIDQVDRKLVKQTVMTSVYGVTYVGARDQIKRRLKERNAIADDTELFGAACYAAKTTLTALGEMFEAARSIMSWLGECAKIIASENQPVRWTTPLGLPVVQPYRKLGRHLVSFNLENFGFLVPYRTDQKLIISFYMQVKTSLQVLTLQRESEKVMVKRQRTAFPPNFVHSLDGSHMMMTAVACRNAGLNFAGVHDSYWTHACDVDDMNRILREKFVELYETPILENLLESFEKSFPSLSFPALPERGDFDLSDVLESPYFFN</sequence>
<gene>
    <name evidence="1" type="ORF">M9H77_15629</name>
</gene>
<proteinExistence type="predicted"/>
<keyword evidence="2" id="KW-1185">Reference proteome</keyword>
<name>A0ACC0B0Z8_CATRO</name>
<reference evidence="2" key="1">
    <citation type="journal article" date="2023" name="Nat. Plants">
        <title>Single-cell RNA sequencing provides a high-resolution roadmap for understanding the multicellular compartmentation of specialized metabolism.</title>
        <authorList>
            <person name="Sun S."/>
            <person name="Shen X."/>
            <person name="Li Y."/>
            <person name="Li Y."/>
            <person name="Wang S."/>
            <person name="Li R."/>
            <person name="Zhang H."/>
            <person name="Shen G."/>
            <person name="Guo B."/>
            <person name="Wei J."/>
            <person name="Xu J."/>
            <person name="St-Pierre B."/>
            <person name="Chen S."/>
            <person name="Sun C."/>
        </authorList>
    </citation>
    <scope>NUCLEOTIDE SEQUENCE [LARGE SCALE GENOMIC DNA]</scope>
</reference>
<comment type="caution">
    <text evidence="1">The sequence shown here is derived from an EMBL/GenBank/DDBJ whole genome shotgun (WGS) entry which is preliminary data.</text>
</comment>
<organism evidence="1 2">
    <name type="scientific">Catharanthus roseus</name>
    <name type="common">Madagascar periwinkle</name>
    <name type="synonym">Vinca rosea</name>
    <dbReference type="NCBI Taxonomy" id="4058"/>
    <lineage>
        <taxon>Eukaryota</taxon>
        <taxon>Viridiplantae</taxon>
        <taxon>Streptophyta</taxon>
        <taxon>Embryophyta</taxon>
        <taxon>Tracheophyta</taxon>
        <taxon>Spermatophyta</taxon>
        <taxon>Magnoliopsida</taxon>
        <taxon>eudicotyledons</taxon>
        <taxon>Gunneridae</taxon>
        <taxon>Pentapetalae</taxon>
        <taxon>asterids</taxon>
        <taxon>lamiids</taxon>
        <taxon>Gentianales</taxon>
        <taxon>Apocynaceae</taxon>
        <taxon>Rauvolfioideae</taxon>
        <taxon>Vinceae</taxon>
        <taxon>Catharanthinae</taxon>
        <taxon>Catharanthus</taxon>
    </lineage>
</organism>
<accession>A0ACC0B0Z8</accession>
<evidence type="ECO:0000313" key="1">
    <source>
        <dbReference type="EMBL" id="KAI5665776.1"/>
    </source>
</evidence>
<evidence type="ECO:0000313" key="2">
    <source>
        <dbReference type="Proteomes" id="UP001060085"/>
    </source>
</evidence>
<protein>
    <submittedName>
        <fullName evidence="1">Uncharacterized protein</fullName>
    </submittedName>
</protein>